<name>A0A0F9KQE7_9ZZZZ</name>
<dbReference type="AlphaFoldDB" id="A0A0F9KQE7"/>
<gene>
    <name evidence="1" type="ORF">LCGC14_1374620</name>
</gene>
<accession>A0A0F9KQE7</accession>
<reference evidence="1" key="1">
    <citation type="journal article" date="2015" name="Nature">
        <title>Complex archaea that bridge the gap between prokaryotes and eukaryotes.</title>
        <authorList>
            <person name="Spang A."/>
            <person name="Saw J.H."/>
            <person name="Jorgensen S.L."/>
            <person name="Zaremba-Niedzwiedzka K."/>
            <person name="Martijn J."/>
            <person name="Lind A.E."/>
            <person name="van Eijk R."/>
            <person name="Schleper C."/>
            <person name="Guy L."/>
            <person name="Ettema T.J."/>
        </authorList>
    </citation>
    <scope>NUCLEOTIDE SEQUENCE</scope>
</reference>
<proteinExistence type="predicted"/>
<sequence length="384" mass="41678">MLNILEILEGKTLDQSVGDQARGIERFEEKFDALQALILNEQEYSSHKRMFLLQEASTMSDFPILFGNVLERQLLAKYTLAKPDWRSYIGVGTQKDFRASGQEILGIWGLRGKLPKVVVRGEYKQDKEVGEGKVSITLEKYGRLFGLAWETVLADYELGAFNGVGQDLVEAALVTEFYEATSLIAAATGPHASLYGAPISHPIDSASITNKGTLKLSGTSGAANLGTTVGLMRQQVTKEGLPIVIVGFELVVPPALEWSMLQILKAVSVASDAEGRATATVRQMSITGHVNEYLPIIDVSANKSTTWYVFARLANGQAARLNFLAGRTSPELVLKAPNKVAVGGGAQGPLEGDFESDSMLWRVRHIMGGTQIDPRITYAQDGTT</sequence>
<comment type="caution">
    <text evidence="1">The sequence shown here is derived from an EMBL/GenBank/DDBJ whole genome shotgun (WGS) entry which is preliminary data.</text>
</comment>
<evidence type="ECO:0008006" key="2">
    <source>
        <dbReference type="Google" id="ProtNLM"/>
    </source>
</evidence>
<evidence type="ECO:0000313" key="1">
    <source>
        <dbReference type="EMBL" id="KKM76981.1"/>
    </source>
</evidence>
<organism evidence="1">
    <name type="scientific">marine sediment metagenome</name>
    <dbReference type="NCBI Taxonomy" id="412755"/>
    <lineage>
        <taxon>unclassified sequences</taxon>
        <taxon>metagenomes</taxon>
        <taxon>ecological metagenomes</taxon>
    </lineage>
</organism>
<protein>
    <recommendedName>
        <fullName evidence="2">Bacteriophage Mu GpT domain-containing protein</fullName>
    </recommendedName>
</protein>
<dbReference type="EMBL" id="LAZR01008715">
    <property type="protein sequence ID" value="KKM76981.1"/>
    <property type="molecule type" value="Genomic_DNA"/>
</dbReference>
<dbReference type="Pfam" id="PF25209">
    <property type="entry name" value="Phage_capsid_4"/>
    <property type="match status" value="1"/>
</dbReference>